<evidence type="ECO:0000313" key="1">
    <source>
        <dbReference type="EMBL" id="KYM82222.1"/>
    </source>
</evidence>
<proteinExistence type="predicted"/>
<evidence type="ECO:0000313" key="2">
    <source>
        <dbReference type="Proteomes" id="UP000078540"/>
    </source>
</evidence>
<accession>A0A195BDE2</accession>
<feature type="non-terminal residue" evidence="1">
    <location>
        <position position="1"/>
    </location>
</feature>
<dbReference type="AlphaFoldDB" id="A0A195BDE2"/>
<protein>
    <submittedName>
        <fullName evidence="1">Uncharacterized protein</fullName>
    </submittedName>
</protein>
<dbReference type="EMBL" id="KQ976514">
    <property type="protein sequence ID" value="KYM82222.1"/>
    <property type="molecule type" value="Genomic_DNA"/>
</dbReference>
<reference evidence="1 2" key="1">
    <citation type="submission" date="2015-09" db="EMBL/GenBank/DDBJ databases">
        <title>Atta colombica WGS genome.</title>
        <authorList>
            <person name="Nygaard S."/>
            <person name="Hu H."/>
            <person name="Boomsma J."/>
            <person name="Zhang G."/>
        </authorList>
    </citation>
    <scope>NUCLEOTIDE SEQUENCE [LARGE SCALE GENOMIC DNA]</scope>
    <source>
        <strain evidence="1">Treedump-2</strain>
        <tissue evidence="1">Whole body</tissue>
    </source>
</reference>
<dbReference type="Proteomes" id="UP000078540">
    <property type="component" value="Unassembled WGS sequence"/>
</dbReference>
<keyword evidence="2" id="KW-1185">Reference proteome</keyword>
<name>A0A195BDE2_9HYME</name>
<sequence length="167" mass="19461">KRLPLDTYLKFQKELVPRRLVPHVHESAWSSIGLLAAGAVHRAALDCRPREVVRIEVGMRSQERENRRRNERIIEVSTYFTANRKDAQFWRGRTNYLPMSLHLPLPKIHVNIITNIFIVFCVADTFVSRIGYPIGHYCTPFIHDNGMSHYEGDDKKLSNRGSERSYK</sequence>
<organism evidence="1 2">
    <name type="scientific">Atta colombica</name>
    <dbReference type="NCBI Taxonomy" id="520822"/>
    <lineage>
        <taxon>Eukaryota</taxon>
        <taxon>Metazoa</taxon>
        <taxon>Ecdysozoa</taxon>
        <taxon>Arthropoda</taxon>
        <taxon>Hexapoda</taxon>
        <taxon>Insecta</taxon>
        <taxon>Pterygota</taxon>
        <taxon>Neoptera</taxon>
        <taxon>Endopterygota</taxon>
        <taxon>Hymenoptera</taxon>
        <taxon>Apocrita</taxon>
        <taxon>Aculeata</taxon>
        <taxon>Formicoidea</taxon>
        <taxon>Formicidae</taxon>
        <taxon>Myrmicinae</taxon>
        <taxon>Atta</taxon>
    </lineage>
</organism>
<gene>
    <name evidence="1" type="ORF">ALC53_07222</name>
</gene>